<name>A0A2S6CDV6_9PEZI</name>
<accession>A0A2S6CDV6</accession>
<dbReference type="AlphaFoldDB" id="A0A2S6CDV6"/>
<dbReference type="EMBL" id="PNEN01000486">
    <property type="protein sequence ID" value="PPJ57912.1"/>
    <property type="molecule type" value="Genomic_DNA"/>
</dbReference>
<proteinExistence type="predicted"/>
<comment type="caution">
    <text evidence="1">The sequence shown here is derived from an EMBL/GenBank/DDBJ whole genome shotgun (WGS) entry which is preliminary data.</text>
</comment>
<evidence type="ECO:0008006" key="3">
    <source>
        <dbReference type="Google" id="ProtNLM"/>
    </source>
</evidence>
<keyword evidence="2" id="KW-1185">Reference proteome</keyword>
<organism evidence="1 2">
    <name type="scientific">Cercospora berteroae</name>
    <dbReference type="NCBI Taxonomy" id="357750"/>
    <lineage>
        <taxon>Eukaryota</taxon>
        <taxon>Fungi</taxon>
        <taxon>Dikarya</taxon>
        <taxon>Ascomycota</taxon>
        <taxon>Pezizomycotina</taxon>
        <taxon>Dothideomycetes</taxon>
        <taxon>Dothideomycetidae</taxon>
        <taxon>Mycosphaerellales</taxon>
        <taxon>Mycosphaerellaceae</taxon>
        <taxon>Cercospora</taxon>
    </lineage>
</organism>
<reference evidence="2" key="1">
    <citation type="journal article" date="2017" name="bioRxiv">
        <title>Conservation of a gene cluster reveals novel cercosporin biosynthetic mechanisms and extends production to the genus Colletotrichum.</title>
        <authorList>
            <person name="de Jonge R."/>
            <person name="Ebert M.K."/>
            <person name="Huitt-Roehl C.R."/>
            <person name="Pal P."/>
            <person name="Suttle J.C."/>
            <person name="Spanner R.E."/>
            <person name="Neubauer J.D."/>
            <person name="Jurick W.M.II."/>
            <person name="Stott K.A."/>
            <person name="Secor G.A."/>
            <person name="Thomma B.P.H.J."/>
            <person name="Van de Peer Y."/>
            <person name="Townsend C.A."/>
            <person name="Bolton M.D."/>
        </authorList>
    </citation>
    <scope>NUCLEOTIDE SEQUENCE [LARGE SCALE GENOMIC DNA]</scope>
    <source>
        <strain evidence="2">CBS538.71</strain>
    </source>
</reference>
<dbReference type="STRING" id="357750.A0A2S6CDV6"/>
<protein>
    <recommendedName>
        <fullName evidence="3">Transcription factor domain-containing protein</fullName>
    </recommendedName>
</protein>
<sequence length="283" mass="31987">MLFSDLVRIALDEDEVLPALKPVDVELLLFGLQHEVWRFSHDPDIFKRLIQIARPVSATNPGLPSTQDHLDCTGRRMHSLQKDYLRVVKALDKWKAALTHCQLSHPLPENRSVYLSALILYELSFLRLCAPLNSIQQTAYRLHEPSASDTAVAEVISAWTFTPESSEAIHHARTIWQMLDTESSRIKDTQAKYNILALIALHHTAALVWLVAGTEAQKDQSFCARNDDPAGGFLLRKENTEVLMNQFEDLYPKITSSWGQQSSFAKMVRALADNPFAPVTQEQ</sequence>
<evidence type="ECO:0000313" key="1">
    <source>
        <dbReference type="EMBL" id="PPJ57912.1"/>
    </source>
</evidence>
<dbReference type="OrthoDB" id="10018191at2759"/>
<gene>
    <name evidence="1" type="ORF">CBER1_09956</name>
</gene>
<dbReference type="Proteomes" id="UP000237631">
    <property type="component" value="Unassembled WGS sequence"/>
</dbReference>
<evidence type="ECO:0000313" key="2">
    <source>
        <dbReference type="Proteomes" id="UP000237631"/>
    </source>
</evidence>